<gene>
    <name evidence="6" type="ORF">DB30_05818</name>
</gene>
<feature type="compositionally biased region" description="Acidic residues" evidence="4">
    <location>
        <begin position="97"/>
        <end position="109"/>
    </location>
</feature>
<dbReference type="Gene3D" id="2.130.10.10">
    <property type="entry name" value="YVTN repeat-like/Quinoprotein amine dehydrogenase"/>
    <property type="match status" value="1"/>
</dbReference>
<sequence>MITRQRSPQLLALAFACGAAIGCQAEHANPEHCHYAAGDLTCADLYGEDRPFCVGPADGCPGAEAHYGCVAEPPAYECHSPCGAGTFASEDNTCPGSDDESEAEADGGDTPECGNGVTEADEQCDDGNEINDDACSNACILSICGDGITQATIGETCDDGNTQSGDECASNCTLPGTVIWSKIYEFESCDAAAVAVTSMGGADLVFTCGGPRRKLMGVDSNGDELWTVSTPTMTSGNPSIAVSNVDPDKFVIGGQLNGQGHVRYHKSNGSYDWISTIPLDSSTVYNVAIDNLGAVVAAGEVAGEPMLHHFTATGELEWSHFDASGGDFFAVATGPDNQIWVLQSLPFQVHSYSATGELLWTSASLIGHSKDDIGVDAEGNAFVVGNTAADNIDNFRIHKLGPDGVETWYKIHPSTGVDAHGNAIAVLPNGTSVVAGYTVGESQSQVGLLSWHSAAGTNLQEITYEDDDHPTTLFDVAVSTQGYAVAVGTCGPLKQLCLLKVTL</sequence>
<feature type="region of interest" description="Disordered" evidence="4">
    <location>
        <begin position="93"/>
        <end position="118"/>
    </location>
</feature>
<evidence type="ECO:0000313" key="6">
    <source>
        <dbReference type="EMBL" id="KIG15274.1"/>
    </source>
</evidence>
<evidence type="ECO:0000256" key="3">
    <source>
        <dbReference type="ARBA" id="ARBA00023157"/>
    </source>
</evidence>
<keyword evidence="2" id="KW-0677">Repeat</keyword>
<dbReference type="Pfam" id="PF13948">
    <property type="entry name" value="DUF4215"/>
    <property type="match status" value="1"/>
</dbReference>
<accession>A0A0C1ZC58</accession>
<dbReference type="PROSITE" id="PS51257">
    <property type="entry name" value="PROKAR_LIPOPROTEIN"/>
    <property type="match status" value="1"/>
</dbReference>
<feature type="signal peptide" evidence="5">
    <location>
        <begin position="1"/>
        <end position="25"/>
    </location>
</feature>
<dbReference type="InterPro" id="IPR015943">
    <property type="entry name" value="WD40/YVTN_repeat-like_dom_sf"/>
</dbReference>
<keyword evidence="3" id="KW-1015">Disulfide bond</keyword>
<evidence type="ECO:0000256" key="1">
    <source>
        <dbReference type="ARBA" id="ARBA00022729"/>
    </source>
</evidence>
<evidence type="ECO:0000313" key="7">
    <source>
        <dbReference type="Proteomes" id="UP000031599"/>
    </source>
</evidence>
<name>A0A0C1ZC58_9BACT</name>
<dbReference type="NCBIfam" id="TIGR02232">
    <property type="entry name" value="myxo_disulf_rpt"/>
    <property type="match status" value="2"/>
</dbReference>
<dbReference type="Proteomes" id="UP000031599">
    <property type="component" value="Unassembled WGS sequence"/>
</dbReference>
<evidence type="ECO:0000256" key="2">
    <source>
        <dbReference type="ARBA" id="ARBA00022737"/>
    </source>
</evidence>
<organism evidence="6 7">
    <name type="scientific">Enhygromyxa salina</name>
    <dbReference type="NCBI Taxonomy" id="215803"/>
    <lineage>
        <taxon>Bacteria</taxon>
        <taxon>Pseudomonadati</taxon>
        <taxon>Myxococcota</taxon>
        <taxon>Polyangia</taxon>
        <taxon>Nannocystales</taxon>
        <taxon>Nannocystaceae</taxon>
        <taxon>Enhygromyxa</taxon>
    </lineage>
</organism>
<dbReference type="AlphaFoldDB" id="A0A0C1ZC58"/>
<comment type="caution">
    <text evidence="6">The sequence shown here is derived from an EMBL/GenBank/DDBJ whole genome shotgun (WGS) entry which is preliminary data.</text>
</comment>
<evidence type="ECO:0000256" key="4">
    <source>
        <dbReference type="SAM" id="MobiDB-lite"/>
    </source>
</evidence>
<evidence type="ECO:0000256" key="5">
    <source>
        <dbReference type="SAM" id="SignalP"/>
    </source>
</evidence>
<keyword evidence="1 5" id="KW-0732">Signal</keyword>
<dbReference type="SUPFAM" id="SSF50998">
    <property type="entry name" value="Quinoprotein alcohol dehydrogenase-like"/>
    <property type="match status" value="1"/>
</dbReference>
<protein>
    <submittedName>
        <fullName evidence="6">Molybdopterin oxidoreductase, iron-sulfur binding subunit</fullName>
    </submittedName>
</protein>
<proteinExistence type="predicted"/>
<dbReference type="InterPro" id="IPR011047">
    <property type="entry name" value="Quinoprotein_ADH-like_sf"/>
</dbReference>
<dbReference type="EMBL" id="JMCC02000058">
    <property type="protein sequence ID" value="KIG15274.1"/>
    <property type="molecule type" value="Genomic_DNA"/>
</dbReference>
<feature type="chain" id="PRO_5002144027" evidence="5">
    <location>
        <begin position="26"/>
        <end position="503"/>
    </location>
</feature>
<reference evidence="6 7" key="1">
    <citation type="submission" date="2014-12" db="EMBL/GenBank/DDBJ databases">
        <title>Genome assembly of Enhygromyxa salina DSM 15201.</title>
        <authorList>
            <person name="Sharma G."/>
            <person name="Subramanian S."/>
        </authorList>
    </citation>
    <scope>NUCLEOTIDE SEQUENCE [LARGE SCALE GENOMIC DNA]</scope>
    <source>
        <strain evidence="6 7">DSM 15201</strain>
    </source>
</reference>
<dbReference type="InterPro" id="IPR011936">
    <property type="entry name" value="Myxo_disulph_rpt"/>
</dbReference>